<sequence>MNLTLIKVTNLEKKFGNNYALKGVSFNIEKGDFVSIFGPNGAGKTTLLKIISTQIKPTAGNIFYNGVALKDLPDDFRNYFGVISHQPFLYENLTAYENLKFYGGLYNVQNLDNKIISLLKSVELYQRKDDYVRNYSRGMLQRLSIARALLHDPEIILLDEPYTGLDQHASHILTNILKEQFGKNKTILMITHNLSKGYELATKIMVMKKGKIVYNENKSVIPEHEFEDIYLSVVSGK</sequence>
<organism evidence="5 6">
    <name type="scientific">Deferribacter autotrophicus</name>
    <dbReference type="NCBI Taxonomy" id="500465"/>
    <lineage>
        <taxon>Bacteria</taxon>
        <taxon>Pseudomonadati</taxon>
        <taxon>Deferribacterota</taxon>
        <taxon>Deferribacteres</taxon>
        <taxon>Deferribacterales</taxon>
        <taxon>Deferribacteraceae</taxon>
        <taxon>Deferribacter</taxon>
    </lineage>
</organism>
<comment type="caution">
    <text evidence="5">The sequence shown here is derived from an EMBL/GenBank/DDBJ whole genome shotgun (WGS) entry which is preliminary data.</text>
</comment>
<dbReference type="EMBL" id="VFJB01000003">
    <property type="protein sequence ID" value="KAA0258886.1"/>
    <property type="molecule type" value="Genomic_DNA"/>
</dbReference>
<dbReference type="Proteomes" id="UP000322876">
    <property type="component" value="Unassembled WGS sequence"/>
</dbReference>
<evidence type="ECO:0000313" key="6">
    <source>
        <dbReference type="Proteomes" id="UP000322876"/>
    </source>
</evidence>
<evidence type="ECO:0000256" key="1">
    <source>
        <dbReference type="ARBA" id="ARBA00022448"/>
    </source>
</evidence>
<evidence type="ECO:0000256" key="3">
    <source>
        <dbReference type="ARBA" id="ARBA00022840"/>
    </source>
</evidence>
<dbReference type="CDD" id="cd03230">
    <property type="entry name" value="ABC_DR_subfamily_A"/>
    <property type="match status" value="1"/>
</dbReference>
<protein>
    <submittedName>
        <fullName evidence="5">ABC transporter ATP-binding protein</fullName>
    </submittedName>
</protein>
<evidence type="ECO:0000259" key="4">
    <source>
        <dbReference type="PROSITE" id="PS50893"/>
    </source>
</evidence>
<reference evidence="5 6" key="1">
    <citation type="submission" date="2019-06" db="EMBL/GenBank/DDBJ databases">
        <title>Genomic insights into carbon and energy metabolism of Deferribacter autotrophicus revealed new metabolic traits in the phylum Deferribacteres.</title>
        <authorList>
            <person name="Slobodkin A.I."/>
            <person name="Slobodkina G.B."/>
            <person name="Allioux M."/>
            <person name="Alain K."/>
            <person name="Jebbar M."/>
            <person name="Shadrin V."/>
            <person name="Kublanov I.V."/>
            <person name="Toshchakov S.V."/>
            <person name="Bonch-Osmolovskaya E.A."/>
        </authorList>
    </citation>
    <scope>NUCLEOTIDE SEQUENCE [LARGE SCALE GENOMIC DNA]</scope>
    <source>
        <strain evidence="5 6">SL50</strain>
    </source>
</reference>
<dbReference type="InterPro" id="IPR051782">
    <property type="entry name" value="ABC_Transporter_VariousFunc"/>
</dbReference>
<evidence type="ECO:0000313" key="5">
    <source>
        <dbReference type="EMBL" id="KAA0258886.1"/>
    </source>
</evidence>
<keyword evidence="2" id="KW-0547">Nucleotide-binding</keyword>
<keyword evidence="1" id="KW-0813">Transport</keyword>
<dbReference type="SUPFAM" id="SSF52540">
    <property type="entry name" value="P-loop containing nucleoside triphosphate hydrolases"/>
    <property type="match status" value="1"/>
</dbReference>
<dbReference type="SMART" id="SM00382">
    <property type="entry name" value="AAA"/>
    <property type="match status" value="1"/>
</dbReference>
<dbReference type="Pfam" id="PF00005">
    <property type="entry name" value="ABC_tran"/>
    <property type="match status" value="1"/>
</dbReference>
<keyword evidence="6" id="KW-1185">Reference proteome</keyword>
<dbReference type="Gene3D" id="3.40.50.300">
    <property type="entry name" value="P-loop containing nucleotide triphosphate hydrolases"/>
    <property type="match status" value="1"/>
</dbReference>
<gene>
    <name evidence="5" type="ORF">FHQ18_02775</name>
</gene>
<dbReference type="OrthoDB" id="9809450at2"/>
<dbReference type="PANTHER" id="PTHR42939:SF1">
    <property type="entry name" value="ABC TRANSPORTER ATP-BINDING PROTEIN ALBC-RELATED"/>
    <property type="match status" value="1"/>
</dbReference>
<dbReference type="InterPro" id="IPR027417">
    <property type="entry name" value="P-loop_NTPase"/>
</dbReference>
<proteinExistence type="predicted"/>
<keyword evidence="3 5" id="KW-0067">ATP-binding</keyword>
<dbReference type="PANTHER" id="PTHR42939">
    <property type="entry name" value="ABC TRANSPORTER ATP-BINDING PROTEIN ALBC-RELATED"/>
    <property type="match status" value="1"/>
</dbReference>
<dbReference type="PROSITE" id="PS50893">
    <property type="entry name" value="ABC_TRANSPORTER_2"/>
    <property type="match status" value="1"/>
</dbReference>
<accession>A0A5A8F4C6</accession>
<dbReference type="InterPro" id="IPR003439">
    <property type="entry name" value="ABC_transporter-like_ATP-bd"/>
</dbReference>
<dbReference type="InterPro" id="IPR003593">
    <property type="entry name" value="AAA+_ATPase"/>
</dbReference>
<name>A0A5A8F4C6_9BACT</name>
<evidence type="ECO:0000256" key="2">
    <source>
        <dbReference type="ARBA" id="ARBA00022741"/>
    </source>
</evidence>
<dbReference type="AlphaFoldDB" id="A0A5A8F4C6"/>
<feature type="domain" description="ABC transporter" evidence="4">
    <location>
        <begin position="6"/>
        <end position="234"/>
    </location>
</feature>
<dbReference type="GO" id="GO:0016887">
    <property type="term" value="F:ATP hydrolysis activity"/>
    <property type="evidence" value="ECO:0007669"/>
    <property type="project" value="InterPro"/>
</dbReference>
<dbReference type="GO" id="GO:0005524">
    <property type="term" value="F:ATP binding"/>
    <property type="evidence" value="ECO:0007669"/>
    <property type="project" value="UniProtKB-KW"/>
</dbReference>